<dbReference type="InterPro" id="IPR036597">
    <property type="entry name" value="Fido-like_dom_sf"/>
</dbReference>
<dbReference type="AlphaFoldDB" id="A0A9W6SP57"/>
<feature type="domain" description="Fido" evidence="1">
    <location>
        <begin position="95"/>
        <end position="225"/>
    </location>
</feature>
<dbReference type="RefSeq" id="WP_285665613.1">
    <property type="nucleotide sequence ID" value="NZ_BSTX01000004.1"/>
</dbReference>
<proteinExistence type="predicted"/>
<evidence type="ECO:0000313" key="2">
    <source>
        <dbReference type="EMBL" id="GLZ80440.1"/>
    </source>
</evidence>
<dbReference type="EMBL" id="BSTX01000004">
    <property type="protein sequence ID" value="GLZ80440.1"/>
    <property type="molecule type" value="Genomic_DNA"/>
</dbReference>
<comment type="caution">
    <text evidence="2">The sequence shown here is derived from an EMBL/GenBank/DDBJ whole genome shotgun (WGS) entry which is preliminary data.</text>
</comment>
<keyword evidence="3" id="KW-1185">Reference proteome</keyword>
<dbReference type="Gene3D" id="1.10.3290.10">
    <property type="entry name" value="Fido-like domain"/>
    <property type="match status" value="1"/>
</dbReference>
<protein>
    <recommendedName>
        <fullName evidence="1">Fido domain-containing protein</fullName>
    </recommendedName>
</protein>
<reference evidence="2" key="1">
    <citation type="submission" date="2023-03" db="EMBL/GenBank/DDBJ databases">
        <title>Actinorhabdospora filicis NBRC 111898.</title>
        <authorList>
            <person name="Ichikawa N."/>
            <person name="Sato H."/>
            <person name="Tonouchi N."/>
        </authorList>
    </citation>
    <scope>NUCLEOTIDE SEQUENCE</scope>
    <source>
        <strain evidence="2">NBRC 111898</strain>
    </source>
</reference>
<evidence type="ECO:0000259" key="1">
    <source>
        <dbReference type="PROSITE" id="PS51459"/>
    </source>
</evidence>
<organism evidence="2 3">
    <name type="scientific">Actinorhabdospora filicis</name>
    <dbReference type="NCBI Taxonomy" id="1785913"/>
    <lineage>
        <taxon>Bacteria</taxon>
        <taxon>Bacillati</taxon>
        <taxon>Actinomycetota</taxon>
        <taxon>Actinomycetes</taxon>
        <taxon>Micromonosporales</taxon>
        <taxon>Micromonosporaceae</taxon>
        <taxon>Actinorhabdospora</taxon>
    </lineage>
</organism>
<accession>A0A9W6SP57</accession>
<dbReference type="Proteomes" id="UP001165079">
    <property type="component" value="Unassembled WGS sequence"/>
</dbReference>
<dbReference type="InterPro" id="IPR003812">
    <property type="entry name" value="Fido"/>
</dbReference>
<name>A0A9W6SP57_9ACTN</name>
<dbReference type="PROSITE" id="PS51459">
    <property type="entry name" value="FIDO"/>
    <property type="match status" value="1"/>
</dbReference>
<gene>
    <name evidence="2" type="ORF">Afil01_52470</name>
</gene>
<evidence type="ECO:0000313" key="3">
    <source>
        <dbReference type="Proteomes" id="UP001165079"/>
    </source>
</evidence>
<sequence length="245" mass="25111">MSALTPLLDLPEVSPALDAARARVDKALWNRTLRKHGATVATEVSLLDAVASAALDGAAYDVEEVRSGTVTDPVVQGALRVAAELPNLVGVWEKAPRQALARLHVLAARGVAPDAGLGRPSSALTQAGAARFTQLCELAATETEAPALLLAAVVEAEVIALGAFDGGNGVVARAAAKLVLAVRGLDPRGLIAVDAGHAAREPEYLGSVNAFATGTGDGVRSWLRHYAAAVEEGCEVMETVCARVG</sequence>